<feature type="compositionally biased region" description="Basic and acidic residues" evidence="1">
    <location>
        <begin position="54"/>
        <end position="68"/>
    </location>
</feature>
<feature type="region of interest" description="Disordered" evidence="1">
    <location>
        <begin position="18"/>
        <end position="98"/>
    </location>
</feature>
<proteinExistence type="predicted"/>
<protein>
    <submittedName>
        <fullName evidence="2">Uncharacterized protein</fullName>
    </submittedName>
</protein>
<sequence length="98" mass="10870">MPEPYRSCAGDAWAVDQECVPGPRRGLPEPTPCEGPRRIARPKNTPAAQQGQKEVVHKTQVRELEECKPGPQSRKRRSNPGTAEQAPGKRDYVPEQSL</sequence>
<organism evidence="2 3">
    <name type="scientific">Pleurodeles waltl</name>
    <name type="common">Iberian ribbed newt</name>
    <dbReference type="NCBI Taxonomy" id="8319"/>
    <lineage>
        <taxon>Eukaryota</taxon>
        <taxon>Metazoa</taxon>
        <taxon>Chordata</taxon>
        <taxon>Craniata</taxon>
        <taxon>Vertebrata</taxon>
        <taxon>Euteleostomi</taxon>
        <taxon>Amphibia</taxon>
        <taxon>Batrachia</taxon>
        <taxon>Caudata</taxon>
        <taxon>Salamandroidea</taxon>
        <taxon>Salamandridae</taxon>
        <taxon>Pleurodelinae</taxon>
        <taxon>Pleurodeles</taxon>
    </lineage>
</organism>
<accession>A0AAV7SRN5</accession>
<evidence type="ECO:0000256" key="1">
    <source>
        <dbReference type="SAM" id="MobiDB-lite"/>
    </source>
</evidence>
<dbReference type="Proteomes" id="UP001066276">
    <property type="component" value="Chromosome 4_2"/>
</dbReference>
<feature type="compositionally biased region" description="Basic and acidic residues" evidence="1">
    <location>
        <begin position="87"/>
        <end position="98"/>
    </location>
</feature>
<name>A0AAV7SRN5_PLEWA</name>
<keyword evidence="3" id="KW-1185">Reference proteome</keyword>
<reference evidence="2" key="1">
    <citation type="journal article" date="2022" name="bioRxiv">
        <title>Sequencing and chromosome-scale assembly of the giantPleurodeles waltlgenome.</title>
        <authorList>
            <person name="Brown T."/>
            <person name="Elewa A."/>
            <person name="Iarovenko S."/>
            <person name="Subramanian E."/>
            <person name="Araus A.J."/>
            <person name="Petzold A."/>
            <person name="Susuki M."/>
            <person name="Suzuki K.-i.T."/>
            <person name="Hayashi T."/>
            <person name="Toyoda A."/>
            <person name="Oliveira C."/>
            <person name="Osipova E."/>
            <person name="Leigh N.D."/>
            <person name="Simon A."/>
            <person name="Yun M.H."/>
        </authorList>
    </citation>
    <scope>NUCLEOTIDE SEQUENCE</scope>
    <source>
        <strain evidence="2">20211129_DDA</strain>
        <tissue evidence="2">Liver</tissue>
    </source>
</reference>
<evidence type="ECO:0000313" key="3">
    <source>
        <dbReference type="Proteomes" id="UP001066276"/>
    </source>
</evidence>
<evidence type="ECO:0000313" key="2">
    <source>
        <dbReference type="EMBL" id="KAJ1166810.1"/>
    </source>
</evidence>
<dbReference type="EMBL" id="JANPWB010000008">
    <property type="protein sequence ID" value="KAJ1166810.1"/>
    <property type="molecule type" value="Genomic_DNA"/>
</dbReference>
<comment type="caution">
    <text evidence="2">The sequence shown here is derived from an EMBL/GenBank/DDBJ whole genome shotgun (WGS) entry which is preliminary data.</text>
</comment>
<gene>
    <name evidence="2" type="ORF">NDU88_007206</name>
</gene>
<dbReference type="AlphaFoldDB" id="A0AAV7SRN5"/>